<evidence type="ECO:0000313" key="2">
    <source>
        <dbReference type="Proteomes" id="UP000789860"/>
    </source>
</evidence>
<organism evidence="1 2">
    <name type="scientific">Scutellospora calospora</name>
    <dbReference type="NCBI Taxonomy" id="85575"/>
    <lineage>
        <taxon>Eukaryota</taxon>
        <taxon>Fungi</taxon>
        <taxon>Fungi incertae sedis</taxon>
        <taxon>Mucoromycota</taxon>
        <taxon>Glomeromycotina</taxon>
        <taxon>Glomeromycetes</taxon>
        <taxon>Diversisporales</taxon>
        <taxon>Gigasporaceae</taxon>
        <taxon>Scutellospora</taxon>
    </lineage>
</organism>
<feature type="non-terminal residue" evidence="1">
    <location>
        <position position="1"/>
    </location>
</feature>
<reference evidence="1" key="1">
    <citation type="submission" date="2021-06" db="EMBL/GenBank/DDBJ databases">
        <authorList>
            <person name="Kallberg Y."/>
            <person name="Tangrot J."/>
            <person name="Rosling A."/>
        </authorList>
    </citation>
    <scope>NUCLEOTIDE SEQUENCE</scope>
    <source>
        <strain evidence="1">AU212A</strain>
    </source>
</reference>
<comment type="caution">
    <text evidence="1">The sequence shown here is derived from an EMBL/GenBank/DDBJ whole genome shotgun (WGS) entry which is preliminary data.</text>
</comment>
<name>A0ACA9P7N4_9GLOM</name>
<proteinExistence type="predicted"/>
<gene>
    <name evidence="1" type="ORF">SCALOS_LOCUS10283</name>
</gene>
<keyword evidence="2" id="KW-1185">Reference proteome</keyword>
<dbReference type="Proteomes" id="UP000789860">
    <property type="component" value="Unassembled WGS sequence"/>
</dbReference>
<evidence type="ECO:0000313" key="1">
    <source>
        <dbReference type="EMBL" id="CAG8695070.1"/>
    </source>
</evidence>
<accession>A0ACA9P7N4</accession>
<protein>
    <submittedName>
        <fullName evidence="1">10325_t:CDS:1</fullName>
    </submittedName>
</protein>
<dbReference type="EMBL" id="CAJVPM010037301">
    <property type="protein sequence ID" value="CAG8695070.1"/>
    <property type="molecule type" value="Genomic_DNA"/>
</dbReference>
<sequence>PPYWMTYSGCSSGSVDCASDNLDKSYYDAYADYLTNVVDWYGNQGLIFRTIEPFNETSRTQEGCYFSCSTKNTIIKKVGINLKNKGLSNQTSISAADERCIDPHAKLYVSQYNTHAYGGTERTLLNALQNKMEKGFG</sequence>